<keyword evidence="11" id="KW-1185">Reference proteome</keyword>
<keyword evidence="7" id="KW-0998">Cell outer membrane</keyword>
<feature type="chain" id="PRO_5046873825" evidence="9">
    <location>
        <begin position="19"/>
        <end position="445"/>
    </location>
</feature>
<dbReference type="EMBL" id="JBHUOL010000012">
    <property type="protein sequence ID" value="MFD2908794.1"/>
    <property type="molecule type" value="Genomic_DNA"/>
</dbReference>
<organism evidence="10 11">
    <name type="scientific">Flavobacterium ardleyense</name>
    <dbReference type="NCBI Taxonomy" id="2038737"/>
    <lineage>
        <taxon>Bacteria</taxon>
        <taxon>Pseudomonadati</taxon>
        <taxon>Bacteroidota</taxon>
        <taxon>Flavobacteriia</taxon>
        <taxon>Flavobacteriales</taxon>
        <taxon>Flavobacteriaceae</taxon>
        <taxon>Flavobacterium</taxon>
    </lineage>
</organism>
<dbReference type="SUPFAM" id="SSF56954">
    <property type="entry name" value="Outer membrane efflux proteins (OEP)"/>
    <property type="match status" value="1"/>
</dbReference>
<evidence type="ECO:0000256" key="2">
    <source>
        <dbReference type="ARBA" id="ARBA00007613"/>
    </source>
</evidence>
<protein>
    <submittedName>
        <fullName evidence="10">TolC family protein</fullName>
    </submittedName>
</protein>
<dbReference type="InterPro" id="IPR003423">
    <property type="entry name" value="OMP_efflux"/>
</dbReference>
<keyword evidence="5" id="KW-0812">Transmembrane</keyword>
<evidence type="ECO:0000256" key="7">
    <source>
        <dbReference type="ARBA" id="ARBA00023237"/>
    </source>
</evidence>
<dbReference type="PANTHER" id="PTHR30026">
    <property type="entry name" value="OUTER MEMBRANE PROTEIN TOLC"/>
    <property type="match status" value="1"/>
</dbReference>
<dbReference type="Gene3D" id="1.20.1600.10">
    <property type="entry name" value="Outer membrane efflux proteins (OEP)"/>
    <property type="match status" value="1"/>
</dbReference>
<feature type="coiled-coil region" evidence="8">
    <location>
        <begin position="193"/>
        <end position="220"/>
    </location>
</feature>
<evidence type="ECO:0000256" key="4">
    <source>
        <dbReference type="ARBA" id="ARBA00022452"/>
    </source>
</evidence>
<evidence type="ECO:0000313" key="11">
    <source>
        <dbReference type="Proteomes" id="UP001597549"/>
    </source>
</evidence>
<comment type="similarity">
    <text evidence="2">Belongs to the outer membrane factor (OMF) (TC 1.B.17) family.</text>
</comment>
<evidence type="ECO:0000256" key="3">
    <source>
        <dbReference type="ARBA" id="ARBA00022448"/>
    </source>
</evidence>
<dbReference type="InterPro" id="IPR051906">
    <property type="entry name" value="TolC-like"/>
</dbReference>
<accession>A0ABW5Z7E3</accession>
<proteinExistence type="inferred from homology"/>
<dbReference type="RefSeq" id="WP_379806649.1">
    <property type="nucleotide sequence ID" value="NZ_JBHUOL010000012.1"/>
</dbReference>
<feature type="signal peptide" evidence="9">
    <location>
        <begin position="1"/>
        <end position="18"/>
    </location>
</feature>
<evidence type="ECO:0000256" key="6">
    <source>
        <dbReference type="ARBA" id="ARBA00023136"/>
    </source>
</evidence>
<keyword evidence="4" id="KW-1134">Transmembrane beta strand</keyword>
<name>A0ABW5Z7E3_9FLAO</name>
<comment type="subcellular location">
    <subcellularLocation>
        <location evidence="1">Cell outer membrane</location>
    </subcellularLocation>
</comment>
<dbReference type="Proteomes" id="UP001597549">
    <property type="component" value="Unassembled WGS sequence"/>
</dbReference>
<gene>
    <name evidence="10" type="ORF">ACFSX9_08595</name>
</gene>
<keyword evidence="3" id="KW-0813">Transport</keyword>
<evidence type="ECO:0000256" key="9">
    <source>
        <dbReference type="SAM" id="SignalP"/>
    </source>
</evidence>
<dbReference type="Pfam" id="PF02321">
    <property type="entry name" value="OEP"/>
    <property type="match status" value="2"/>
</dbReference>
<evidence type="ECO:0000313" key="10">
    <source>
        <dbReference type="EMBL" id="MFD2908794.1"/>
    </source>
</evidence>
<keyword evidence="9" id="KW-0732">Signal</keyword>
<evidence type="ECO:0000256" key="5">
    <source>
        <dbReference type="ARBA" id="ARBA00022692"/>
    </source>
</evidence>
<comment type="caution">
    <text evidence="10">The sequence shown here is derived from an EMBL/GenBank/DDBJ whole genome shotgun (WGS) entry which is preliminary data.</text>
</comment>
<feature type="coiled-coil region" evidence="8">
    <location>
        <begin position="374"/>
        <end position="432"/>
    </location>
</feature>
<keyword evidence="6" id="KW-0472">Membrane</keyword>
<reference evidence="11" key="1">
    <citation type="journal article" date="2019" name="Int. J. Syst. Evol. Microbiol.">
        <title>The Global Catalogue of Microorganisms (GCM) 10K type strain sequencing project: providing services to taxonomists for standard genome sequencing and annotation.</title>
        <authorList>
            <consortium name="The Broad Institute Genomics Platform"/>
            <consortium name="The Broad Institute Genome Sequencing Center for Infectious Disease"/>
            <person name="Wu L."/>
            <person name="Ma J."/>
        </authorList>
    </citation>
    <scope>NUCLEOTIDE SEQUENCE [LARGE SCALE GENOMIC DNA]</scope>
    <source>
        <strain evidence="11">KCTC 52644</strain>
    </source>
</reference>
<sequence>MKNSFIIAFMLFAFVLKAQDVKELTLKDALQYAIENKSDAKKAKLEVENSKYKIAEVRAMALPQINLSGGLTYNPILQESALPGEFFGQPGQVILVPFGQEWNSNAVASFSQNLFNQQVFTGLKAAKSTREFYQINQLLTEEQLIEKVSSSYYQVYVYQQKLKIAESNLESTNKVKNIIDGQFKNGLARKIDLDRISVKVSNLEAAKQQLINAVQLQENTLKFFIGMAIEQAIKLPENTMEVTAVVFEKNTDVSNRTEMALLKKQETLLSYQKKAFQAEYYPTLSLNANYGYQGLGKEFPWLAKPSDGVYWSDFSSIGLSLRIPLFNGFSTSSKVHQANISLEKIAEDINDAKLALNYQFENAKTQINNSVINLSTQEQNMKLAKEVLDNTQNNYVNGLASLTELLDAENALTESQNNYTAAQLEYKLAEIQIIKSKGELKTLLN</sequence>
<evidence type="ECO:0000256" key="8">
    <source>
        <dbReference type="SAM" id="Coils"/>
    </source>
</evidence>
<evidence type="ECO:0000256" key="1">
    <source>
        <dbReference type="ARBA" id="ARBA00004442"/>
    </source>
</evidence>
<dbReference type="PANTHER" id="PTHR30026:SF20">
    <property type="entry name" value="OUTER MEMBRANE PROTEIN TOLC"/>
    <property type="match status" value="1"/>
</dbReference>
<keyword evidence="8" id="KW-0175">Coiled coil</keyword>